<sequence>MTDNSALLQVKSDRREPFSVMRSNAELWATYSGLDFILSQSNDFVARKIVEKPLMTHQAVGAFGITLEMSDLIATSVPTVRFVNPVWTEAGVKVNIELTDLEAKAYLNVSSPEAFGQLSVKAAGLFEGSFNIAVVDKHIKVGVSSLVAPDLHLQPTLDVSCVNPGFWSSVPCAIISHLSGHVPSWLVDTILYFTQSHVEEILEQVIDEKLDADLHALPSRLQVVSSDHANVQFAFRPLGMFQSDDLKAASYQVLAEEVPRAEEAFPVPGLILQNHSTSTMFAMAFSRSVPNSLFAILHDSGTLTHTFYPEDVPDSSPLGLDTFSLELAFYCPWLATIYALECPLWSPCPVSATIQTSGRPFVELSHGVNLSIPLSVDFRLLIDNSSESTFLWRVNTTASGILQPSMTHNGPCDQLLKARLTELHATWFDVTKSMDDSWVATALSINLFLPMLLNGPLLDKINAHFDEGIRLKPIHFGGSQYALSNSFVEASSGRIVLSSDVWLPEKCPS</sequence>
<dbReference type="SUPFAM" id="SSF55394">
    <property type="entry name" value="Bactericidal permeability-increasing protein, BPI"/>
    <property type="match status" value="1"/>
</dbReference>
<dbReference type="AlphaFoldDB" id="A0A812WT59"/>
<dbReference type="Proteomes" id="UP000649617">
    <property type="component" value="Unassembled WGS sequence"/>
</dbReference>
<dbReference type="InterPro" id="IPR017943">
    <property type="entry name" value="Bactericidal_perm-incr_a/b_dom"/>
</dbReference>
<name>A0A812WT59_SYMPI</name>
<comment type="caution">
    <text evidence="1">The sequence shown here is derived from an EMBL/GenBank/DDBJ whole genome shotgun (WGS) entry which is preliminary data.</text>
</comment>
<gene>
    <name evidence="1" type="ORF">SPIL2461_LOCUS19765</name>
</gene>
<keyword evidence="2" id="KW-1185">Reference proteome</keyword>
<proteinExistence type="predicted"/>
<dbReference type="EMBL" id="CAJNIZ010044828">
    <property type="protein sequence ID" value="CAE7702355.1"/>
    <property type="molecule type" value="Genomic_DNA"/>
</dbReference>
<accession>A0A812WT59</accession>
<evidence type="ECO:0000313" key="2">
    <source>
        <dbReference type="Proteomes" id="UP000649617"/>
    </source>
</evidence>
<dbReference type="Gene3D" id="3.15.20.10">
    <property type="entry name" value="Bactericidal permeability-increasing protein, domain 2"/>
    <property type="match status" value="1"/>
</dbReference>
<organism evidence="1 2">
    <name type="scientific">Symbiodinium pilosum</name>
    <name type="common">Dinoflagellate</name>
    <dbReference type="NCBI Taxonomy" id="2952"/>
    <lineage>
        <taxon>Eukaryota</taxon>
        <taxon>Sar</taxon>
        <taxon>Alveolata</taxon>
        <taxon>Dinophyceae</taxon>
        <taxon>Suessiales</taxon>
        <taxon>Symbiodiniaceae</taxon>
        <taxon>Symbiodinium</taxon>
    </lineage>
</organism>
<protein>
    <recommendedName>
        <fullName evidence="3">Lipid-binding serum glycoprotein C-terminal domain-containing protein</fullName>
    </recommendedName>
</protein>
<evidence type="ECO:0000313" key="1">
    <source>
        <dbReference type="EMBL" id="CAE7702355.1"/>
    </source>
</evidence>
<evidence type="ECO:0008006" key="3">
    <source>
        <dbReference type="Google" id="ProtNLM"/>
    </source>
</evidence>
<reference evidence="1" key="1">
    <citation type="submission" date="2021-02" db="EMBL/GenBank/DDBJ databases">
        <authorList>
            <person name="Dougan E. K."/>
            <person name="Rhodes N."/>
            <person name="Thang M."/>
            <person name="Chan C."/>
        </authorList>
    </citation>
    <scope>NUCLEOTIDE SEQUENCE</scope>
</reference>
<dbReference type="OrthoDB" id="439483at2759"/>
<dbReference type="GO" id="GO:0008289">
    <property type="term" value="F:lipid binding"/>
    <property type="evidence" value="ECO:0007669"/>
    <property type="project" value="InterPro"/>
</dbReference>